<proteinExistence type="predicted"/>
<dbReference type="InterPro" id="IPR036890">
    <property type="entry name" value="HATPase_C_sf"/>
</dbReference>
<gene>
    <name evidence="3" type="ORF">Q0812_00575</name>
</gene>
<keyword evidence="1" id="KW-0812">Transmembrane</keyword>
<evidence type="ECO:0000313" key="4">
    <source>
        <dbReference type="Proteomes" id="UP001169063"/>
    </source>
</evidence>
<keyword evidence="1" id="KW-1133">Transmembrane helix</keyword>
<feature type="transmembrane region" description="Helical" evidence="1">
    <location>
        <begin position="126"/>
        <end position="149"/>
    </location>
</feature>
<dbReference type="SUPFAM" id="SSF55874">
    <property type="entry name" value="ATPase domain of HSP90 chaperone/DNA topoisomerase II/histidine kinase"/>
    <property type="match status" value="1"/>
</dbReference>
<sequence>MKLLSMLGRILAAVRSDSNTLRALLAVNAVAWTAYFFDNWLRGAVVGEPITLEVIVLRLLISLIGAIGATPVLWVIAQKRRKSATGYFLAGLAWTLPICAVQAVANRLVFYGTIPGAPLFISLQDYFLVFLYLLWIYVLLCALFALVIAGRDSRLRDLRAAQAEGEAHRAQLSLLQSQLRPHFFFNALNSVASLVRLGKKGEAETMVYKISDFLRATLQAPADRMVPLSREFEIVSLYLDVERVRFADRLVVEIDLPDDCRPAMAPELILLPLVENSIKHALSQALEPVTLSIGARREGDRLHLWVEDRRDSPFESQRHGMGIGLSNVRRRLEVLYLDAAFDTGPTATGWASHLNLPWTTQ</sequence>
<dbReference type="Gene3D" id="3.30.565.10">
    <property type="entry name" value="Histidine kinase-like ATPase, C-terminal domain"/>
    <property type="match status" value="1"/>
</dbReference>
<dbReference type="EMBL" id="JAUKTR010000001">
    <property type="protein sequence ID" value="MDO1557919.1"/>
    <property type="molecule type" value="Genomic_DNA"/>
</dbReference>
<accession>A0ABT8SHB7</accession>
<evidence type="ECO:0000313" key="3">
    <source>
        <dbReference type="EMBL" id="MDO1557919.1"/>
    </source>
</evidence>
<keyword evidence="4" id="KW-1185">Reference proteome</keyword>
<dbReference type="PANTHER" id="PTHR34220:SF9">
    <property type="entry name" value="SIGNAL TRANSDUCTION HISTIDINE KINASE INTERNAL REGION DOMAIN-CONTAINING PROTEIN"/>
    <property type="match status" value="1"/>
</dbReference>
<protein>
    <submittedName>
        <fullName evidence="3">Histidine kinase</fullName>
    </submittedName>
</protein>
<dbReference type="GO" id="GO:0016301">
    <property type="term" value="F:kinase activity"/>
    <property type="evidence" value="ECO:0007669"/>
    <property type="project" value="UniProtKB-KW"/>
</dbReference>
<dbReference type="InterPro" id="IPR010559">
    <property type="entry name" value="Sig_transdc_His_kin_internal"/>
</dbReference>
<evidence type="ECO:0000259" key="2">
    <source>
        <dbReference type="Pfam" id="PF06580"/>
    </source>
</evidence>
<feature type="transmembrane region" description="Helical" evidence="1">
    <location>
        <begin position="84"/>
        <end position="106"/>
    </location>
</feature>
<reference evidence="3" key="1">
    <citation type="submission" date="2023-07" db="EMBL/GenBank/DDBJ databases">
        <title>Brevundimonas soil sp. nov., isolated from the soil of chemical plant.</title>
        <authorList>
            <person name="Wu N."/>
        </authorList>
    </citation>
    <scope>NUCLEOTIDE SEQUENCE</scope>
    <source>
        <strain evidence="3">XZ-24</strain>
    </source>
</reference>
<feature type="domain" description="Signal transduction histidine kinase internal region" evidence="2">
    <location>
        <begin position="170"/>
        <end position="250"/>
    </location>
</feature>
<feature type="transmembrane region" description="Helical" evidence="1">
    <location>
        <begin position="57"/>
        <end position="77"/>
    </location>
</feature>
<dbReference type="InterPro" id="IPR050640">
    <property type="entry name" value="Bact_2-comp_sensor_kinase"/>
</dbReference>
<feature type="transmembrane region" description="Helical" evidence="1">
    <location>
        <begin position="21"/>
        <end position="37"/>
    </location>
</feature>
<dbReference type="Pfam" id="PF06580">
    <property type="entry name" value="His_kinase"/>
    <property type="match status" value="1"/>
</dbReference>
<dbReference type="Proteomes" id="UP001169063">
    <property type="component" value="Unassembled WGS sequence"/>
</dbReference>
<name>A0ABT8SHB7_9CAUL</name>
<dbReference type="RefSeq" id="WP_302108348.1">
    <property type="nucleotide sequence ID" value="NZ_JAUKTR010000001.1"/>
</dbReference>
<keyword evidence="3" id="KW-0418">Kinase</keyword>
<organism evidence="3 4">
    <name type="scientific">Peiella sedimenti</name>
    <dbReference type="NCBI Taxonomy" id="3061083"/>
    <lineage>
        <taxon>Bacteria</taxon>
        <taxon>Pseudomonadati</taxon>
        <taxon>Pseudomonadota</taxon>
        <taxon>Alphaproteobacteria</taxon>
        <taxon>Caulobacterales</taxon>
        <taxon>Caulobacteraceae</taxon>
        <taxon>Peiella</taxon>
    </lineage>
</organism>
<evidence type="ECO:0000256" key="1">
    <source>
        <dbReference type="SAM" id="Phobius"/>
    </source>
</evidence>
<comment type="caution">
    <text evidence="3">The sequence shown here is derived from an EMBL/GenBank/DDBJ whole genome shotgun (WGS) entry which is preliminary data.</text>
</comment>
<keyword evidence="1" id="KW-0472">Membrane</keyword>
<dbReference type="PANTHER" id="PTHR34220">
    <property type="entry name" value="SENSOR HISTIDINE KINASE YPDA"/>
    <property type="match status" value="1"/>
</dbReference>
<keyword evidence="3" id="KW-0808">Transferase</keyword>